<keyword evidence="3" id="KW-1185">Reference proteome</keyword>
<accession>A0ABS6FM74</accession>
<comment type="caution">
    <text evidence="2">The sequence shown here is derived from an EMBL/GenBank/DDBJ whole genome shotgun (WGS) entry which is preliminary data.</text>
</comment>
<feature type="transmembrane region" description="Helical" evidence="1">
    <location>
        <begin position="184"/>
        <end position="203"/>
    </location>
</feature>
<feature type="transmembrane region" description="Helical" evidence="1">
    <location>
        <begin position="96"/>
        <end position="122"/>
    </location>
</feature>
<dbReference type="RefSeq" id="WP_216477535.1">
    <property type="nucleotide sequence ID" value="NZ_JAHLQJ010000003.1"/>
</dbReference>
<evidence type="ECO:0000313" key="3">
    <source>
        <dbReference type="Proteomes" id="UP000743001"/>
    </source>
</evidence>
<feature type="transmembrane region" description="Helical" evidence="1">
    <location>
        <begin position="51"/>
        <end position="75"/>
    </location>
</feature>
<dbReference type="Proteomes" id="UP000743001">
    <property type="component" value="Unassembled WGS sequence"/>
</dbReference>
<dbReference type="EMBL" id="JAHLQJ010000003">
    <property type="protein sequence ID" value="MBU5671133.1"/>
    <property type="molecule type" value="Genomic_DNA"/>
</dbReference>
<keyword evidence="1" id="KW-1133">Transmembrane helix</keyword>
<feature type="transmembrane region" description="Helical" evidence="1">
    <location>
        <begin position="235"/>
        <end position="257"/>
    </location>
</feature>
<proteinExistence type="predicted"/>
<name>A0ABS6FM74_9BACL</name>
<feature type="transmembrane region" description="Helical" evidence="1">
    <location>
        <begin position="20"/>
        <end position="39"/>
    </location>
</feature>
<evidence type="ECO:0000256" key="1">
    <source>
        <dbReference type="SAM" id="Phobius"/>
    </source>
</evidence>
<keyword evidence="1" id="KW-0472">Membrane</keyword>
<reference evidence="2 3" key="1">
    <citation type="submission" date="2021-06" db="EMBL/GenBank/DDBJ databases">
        <authorList>
            <person name="Sun Q."/>
            <person name="Li D."/>
        </authorList>
    </citation>
    <scope>NUCLEOTIDE SEQUENCE [LARGE SCALE GENOMIC DNA]</scope>
    <source>
        <strain evidence="2 3">MSJ-6</strain>
    </source>
</reference>
<feature type="transmembrane region" description="Helical" evidence="1">
    <location>
        <begin position="151"/>
        <end position="177"/>
    </location>
</feature>
<evidence type="ECO:0000313" key="2">
    <source>
        <dbReference type="EMBL" id="MBU5671133.1"/>
    </source>
</evidence>
<gene>
    <name evidence="2" type="ORF">KQJ23_04730</name>
</gene>
<protein>
    <submittedName>
        <fullName evidence="2">ABC transporter permease</fullName>
    </submittedName>
</protein>
<keyword evidence="1" id="KW-0812">Transmembrane</keyword>
<organism evidence="2 3">
    <name type="scientific">Paenibacillus brevis</name>
    <dbReference type="NCBI Taxonomy" id="2841508"/>
    <lineage>
        <taxon>Bacteria</taxon>
        <taxon>Bacillati</taxon>
        <taxon>Bacillota</taxon>
        <taxon>Bacilli</taxon>
        <taxon>Bacillales</taxon>
        <taxon>Paenibacillaceae</taxon>
        <taxon>Paenibacillus</taxon>
    </lineage>
</organism>
<sequence>MINLLFADAYKLWKSTAIRVLIAITAVSAGLVTWFAYQIPGGNLDAGLSGIAFMFSDMNVISILGAVLATIMICGDFDNKMIQHAISGGTGRGAIIAGKAAILAIAVIVLLLPYGLIIGTAIGSGTDFSLGTASIGFVNLLTSGSELSLAAIWKLAAVMLIMMLVYAAQISICLPLALLLRKPVLVIAIYYGFSILTGQLLSISKQYAWFDRLFGLTPYGGTHIFLSLDSGAGDMMKAVVVSLAFFAAMIALTYVMFRKAEIK</sequence>